<feature type="region of interest" description="Disordered" evidence="1">
    <location>
        <begin position="1"/>
        <end position="42"/>
    </location>
</feature>
<protein>
    <submittedName>
        <fullName evidence="2">Addiction module toxin RelE</fullName>
    </submittedName>
</protein>
<proteinExistence type="predicted"/>
<feature type="compositionally biased region" description="Polar residues" evidence="1">
    <location>
        <begin position="16"/>
        <end position="42"/>
    </location>
</feature>
<evidence type="ECO:0000313" key="2">
    <source>
        <dbReference type="EMBL" id="POP15854.1"/>
    </source>
</evidence>
<dbReference type="AlphaFoldDB" id="A0AAP8PU11"/>
<organism evidence="2">
    <name type="scientific">Serratia marcescens</name>
    <dbReference type="NCBI Taxonomy" id="615"/>
    <lineage>
        <taxon>Bacteria</taxon>
        <taxon>Pseudomonadati</taxon>
        <taxon>Pseudomonadota</taxon>
        <taxon>Gammaproteobacteria</taxon>
        <taxon>Enterobacterales</taxon>
        <taxon>Yersiniaceae</taxon>
        <taxon>Serratia</taxon>
    </lineage>
</organism>
<evidence type="ECO:0000256" key="1">
    <source>
        <dbReference type="SAM" id="MobiDB-lite"/>
    </source>
</evidence>
<sequence>MFNLHPKSLGLHQGGKSASPQELTQVSDWGERSQPTPMQFQG</sequence>
<accession>A0AAP8PU11</accession>
<reference evidence="2" key="1">
    <citation type="submission" date="2018-01" db="EMBL/GenBank/DDBJ databases">
        <title>The opportunistic pathogen Serratia marcescens is an overlooked threat to honeybees.</title>
        <authorList>
            <person name="Raymann K."/>
            <person name="Shaffer Z."/>
            <person name="Coon K."/>
            <person name="Salisbury S."/>
            <person name="Moran N.A."/>
        </authorList>
    </citation>
    <scope>NUCLEOTIDE SEQUENCE [LARGE SCALE GENOMIC DNA]</scope>
    <source>
        <strain evidence="2">KZ19</strain>
    </source>
</reference>
<dbReference type="EMBL" id="PQGI01000012">
    <property type="protein sequence ID" value="POP15854.1"/>
    <property type="molecule type" value="Genomic_DNA"/>
</dbReference>
<comment type="caution">
    <text evidence="2">The sequence shown here is derived from an EMBL/GenBank/DDBJ whole genome shotgun (WGS) entry which is preliminary data.</text>
</comment>
<gene>
    <name evidence="2" type="ORF">C3R40_15965</name>
</gene>
<name>A0AAP8PU11_SERMA</name>